<evidence type="ECO:0000313" key="1">
    <source>
        <dbReference type="EMBL" id="KUM46507.1"/>
    </source>
</evidence>
<name>A0A117NGC5_PICGL</name>
<dbReference type="EMBL" id="LKAM01000011">
    <property type="protein sequence ID" value="KUM46507.1"/>
    <property type="molecule type" value="Genomic_DNA"/>
</dbReference>
<accession>A0A117NGC5</accession>
<dbReference type="AlphaFoldDB" id="A0A117NGC5"/>
<reference evidence="1" key="1">
    <citation type="journal article" date="2015" name="Genome Biol. Evol.">
        <title>Organellar Genomes of White Spruce (Picea glauca): Assembly and Annotation.</title>
        <authorList>
            <person name="Jackman S.D."/>
            <person name="Warren R.L."/>
            <person name="Gibb E.A."/>
            <person name="Vandervalk B.P."/>
            <person name="Mohamadi H."/>
            <person name="Chu J."/>
            <person name="Raymond A."/>
            <person name="Pleasance S."/>
            <person name="Coope R."/>
            <person name="Wildung M.R."/>
            <person name="Ritland C.E."/>
            <person name="Bousquet J."/>
            <person name="Jones S.J."/>
            <person name="Bohlmann J."/>
            <person name="Birol I."/>
        </authorList>
    </citation>
    <scope>NUCLEOTIDE SEQUENCE [LARGE SCALE GENOMIC DNA]</scope>
    <source>
        <tissue evidence="1">Flushing bud</tissue>
    </source>
</reference>
<comment type="caution">
    <text evidence="1">The sequence shown here is derived from an EMBL/GenBank/DDBJ whole genome shotgun (WGS) entry which is preliminary data.</text>
</comment>
<keyword evidence="1" id="KW-0496">Mitochondrion</keyword>
<geneLocation type="mitochondrion" evidence="1"/>
<proteinExistence type="predicted"/>
<organism evidence="1">
    <name type="scientific">Picea glauca</name>
    <name type="common">White spruce</name>
    <name type="synonym">Pinus glauca</name>
    <dbReference type="NCBI Taxonomy" id="3330"/>
    <lineage>
        <taxon>Eukaryota</taxon>
        <taxon>Viridiplantae</taxon>
        <taxon>Streptophyta</taxon>
        <taxon>Embryophyta</taxon>
        <taxon>Tracheophyta</taxon>
        <taxon>Spermatophyta</taxon>
        <taxon>Pinopsida</taxon>
        <taxon>Pinidae</taxon>
        <taxon>Conifers I</taxon>
        <taxon>Pinales</taxon>
        <taxon>Pinaceae</taxon>
        <taxon>Picea</taxon>
    </lineage>
</organism>
<gene>
    <name evidence="1" type="ORF">ABT39_MTgene1608</name>
</gene>
<protein>
    <submittedName>
        <fullName evidence="1">Uncharacterized protein</fullName>
    </submittedName>
</protein>
<sequence>MTQPFYNPSPYFRLPTSSYSRDFPISSLTLMTPQKGLMVMRIDRTGAYGTWVELVS</sequence>